<dbReference type="Pfam" id="PF00583">
    <property type="entry name" value="Acetyltransf_1"/>
    <property type="match status" value="1"/>
</dbReference>
<organism evidence="4 5">
    <name type="scientific">Desulfitobacterium hafniense (strain Y51)</name>
    <dbReference type="NCBI Taxonomy" id="138119"/>
    <lineage>
        <taxon>Bacteria</taxon>
        <taxon>Bacillati</taxon>
        <taxon>Bacillota</taxon>
        <taxon>Clostridia</taxon>
        <taxon>Eubacteriales</taxon>
        <taxon>Desulfitobacteriaceae</taxon>
        <taxon>Desulfitobacterium</taxon>
    </lineage>
</organism>
<accession>Q24VV5</accession>
<dbReference type="PROSITE" id="PS51186">
    <property type="entry name" value="GNAT"/>
    <property type="match status" value="1"/>
</dbReference>
<dbReference type="Gene3D" id="3.40.630.30">
    <property type="match status" value="1"/>
</dbReference>
<evidence type="ECO:0000313" key="5">
    <source>
        <dbReference type="Proteomes" id="UP000001946"/>
    </source>
</evidence>
<evidence type="ECO:0000313" key="4">
    <source>
        <dbReference type="EMBL" id="BAE83837.1"/>
    </source>
</evidence>
<evidence type="ECO:0000256" key="2">
    <source>
        <dbReference type="ARBA" id="ARBA00023315"/>
    </source>
</evidence>
<keyword evidence="1" id="KW-0808">Transferase</keyword>
<dbReference type="AlphaFoldDB" id="Q24VV5"/>
<dbReference type="HOGENOM" id="CLU_914400_0_0_9"/>
<dbReference type="InterPro" id="IPR016181">
    <property type="entry name" value="Acyl_CoA_acyltransferase"/>
</dbReference>
<reference evidence="4 5" key="1">
    <citation type="journal article" date="2006" name="J. Bacteriol.">
        <title>Complete genome sequence of the dehalorespiring bacterium Desulfitobacterium hafniense Y51 and comparison with Dehalococcoides ethenogenes 195.</title>
        <authorList>
            <person name="Nonaka H."/>
            <person name="Keresztes G."/>
            <person name="Shinoda Y."/>
            <person name="Ikenaga Y."/>
            <person name="Abe M."/>
            <person name="Naito K."/>
            <person name="Inatomi K."/>
            <person name="Furukawa K."/>
            <person name="Inui M."/>
            <person name="Yukawa H."/>
        </authorList>
    </citation>
    <scope>NUCLEOTIDE SEQUENCE [LARGE SCALE GENOMIC DNA]</scope>
    <source>
        <strain evidence="4 5">Y51</strain>
    </source>
</reference>
<dbReference type="KEGG" id="dsy:DSY2048"/>
<feature type="domain" description="N-acetyltransferase" evidence="3">
    <location>
        <begin position="169"/>
        <end position="310"/>
    </location>
</feature>
<dbReference type="PANTHER" id="PTHR43420:SF44">
    <property type="entry name" value="ACETYLTRANSFERASE YPEA"/>
    <property type="match status" value="1"/>
</dbReference>
<dbReference type="GO" id="GO:0016747">
    <property type="term" value="F:acyltransferase activity, transferring groups other than amino-acyl groups"/>
    <property type="evidence" value="ECO:0007669"/>
    <property type="project" value="InterPro"/>
</dbReference>
<dbReference type="EMBL" id="AP008230">
    <property type="protein sequence ID" value="BAE83837.1"/>
    <property type="molecule type" value="Genomic_DNA"/>
</dbReference>
<gene>
    <name evidence="4" type="ordered locus">DSY2048</name>
</gene>
<dbReference type="InterPro" id="IPR050680">
    <property type="entry name" value="YpeA/RimI_acetyltransf"/>
</dbReference>
<keyword evidence="5" id="KW-1185">Reference proteome</keyword>
<dbReference type="InterPro" id="IPR000182">
    <property type="entry name" value="GNAT_dom"/>
</dbReference>
<dbReference type="CDD" id="cd04301">
    <property type="entry name" value="NAT_SF"/>
    <property type="match status" value="1"/>
</dbReference>
<name>Q24VV5_DESHY</name>
<proteinExistence type="predicted"/>
<sequence>MNRSCTMSEIIIRNLSEESMEETVKFISSCQTVDESFIAWLGYSPEEIKSQLMDLTPSFTESCLIAIDGGVICGFLGIYVSEEQSTLRLLGPYVSKPKNWTEIALNLLAAFKTKIPTTINLAKVAFYEANVNCKRVYEANHFNVYNAEKTLIRDKKSLSNVSEVSNQKINIRYYTSSDFDDFIKLHPETAYFTGPEVVNRLDDYNQLIVAATDNHVIGYVYFEKLRGDGYAEICFLNVSPEFRSRGIGSQLINQVIREAFQYDWVNHIQISVRVNNKEAERLYTRMGFKEENVIIALQRDLNVYPWGDFT</sequence>
<dbReference type="PANTHER" id="PTHR43420">
    <property type="entry name" value="ACETYLTRANSFERASE"/>
    <property type="match status" value="1"/>
</dbReference>
<dbReference type="SUPFAM" id="SSF55729">
    <property type="entry name" value="Acyl-CoA N-acyltransferases (Nat)"/>
    <property type="match status" value="1"/>
</dbReference>
<keyword evidence="2" id="KW-0012">Acyltransferase</keyword>
<evidence type="ECO:0000259" key="3">
    <source>
        <dbReference type="PROSITE" id="PS51186"/>
    </source>
</evidence>
<dbReference type="eggNOG" id="COG0456">
    <property type="taxonomic scope" value="Bacteria"/>
</dbReference>
<evidence type="ECO:0000256" key="1">
    <source>
        <dbReference type="ARBA" id="ARBA00022679"/>
    </source>
</evidence>
<protein>
    <recommendedName>
        <fullName evidence="3">N-acetyltransferase domain-containing protein</fullName>
    </recommendedName>
</protein>
<dbReference type="Proteomes" id="UP000001946">
    <property type="component" value="Chromosome"/>
</dbReference>